<comment type="similarity">
    <text evidence="2 13 14">Belongs to the NDK family.</text>
</comment>
<dbReference type="SUPFAM" id="SSF54919">
    <property type="entry name" value="Nucleoside diphosphate kinase, NDK"/>
    <property type="match status" value="1"/>
</dbReference>
<feature type="binding site" evidence="13">
    <location>
        <position position="112"/>
    </location>
    <ligand>
        <name>ATP</name>
        <dbReference type="ChEBI" id="CHEBI:30616"/>
    </ligand>
</feature>
<dbReference type="GO" id="GO:0006183">
    <property type="term" value="P:GTP biosynthetic process"/>
    <property type="evidence" value="ECO:0007669"/>
    <property type="project" value="InterPro"/>
</dbReference>
<dbReference type="PRINTS" id="PR01243">
    <property type="entry name" value="NUCDPKINASE"/>
</dbReference>
<feature type="binding site" evidence="13">
    <location>
        <position position="91"/>
    </location>
    <ligand>
        <name>ATP</name>
        <dbReference type="ChEBI" id="CHEBI:30616"/>
    </ligand>
</feature>
<evidence type="ECO:0000256" key="4">
    <source>
        <dbReference type="ARBA" id="ARBA00017632"/>
    </source>
</evidence>
<dbReference type="InterPro" id="IPR034907">
    <property type="entry name" value="NDK-like_dom"/>
</dbReference>
<feature type="active site" description="Pros-phosphohistidine intermediate" evidence="13">
    <location>
        <position position="115"/>
    </location>
</feature>
<accession>A0A146GE57</accession>
<keyword evidence="8" id="KW-0547">Nucleotide-binding</keyword>
<dbReference type="Gene3D" id="3.30.70.141">
    <property type="entry name" value="Nucleoside diphosphate kinase-like domain"/>
    <property type="match status" value="1"/>
</dbReference>
<feature type="binding site" evidence="13">
    <location>
        <position position="85"/>
    </location>
    <ligand>
        <name>ATP</name>
        <dbReference type="ChEBI" id="CHEBI:30616"/>
    </ligand>
</feature>
<evidence type="ECO:0000256" key="6">
    <source>
        <dbReference type="ARBA" id="ARBA00022679"/>
    </source>
</evidence>
<dbReference type="Proteomes" id="UP000076023">
    <property type="component" value="Unassembled WGS sequence"/>
</dbReference>
<dbReference type="InterPro" id="IPR001564">
    <property type="entry name" value="Nucleoside_diP_kinase"/>
</dbReference>
<keyword evidence="10" id="KW-0067">ATP-binding</keyword>
<evidence type="ECO:0000256" key="11">
    <source>
        <dbReference type="ARBA" id="ARBA00022842"/>
    </source>
</evidence>
<evidence type="ECO:0000256" key="10">
    <source>
        <dbReference type="ARBA" id="ARBA00022840"/>
    </source>
</evidence>
<keyword evidence="11" id="KW-0460">Magnesium</keyword>
<evidence type="ECO:0000256" key="1">
    <source>
        <dbReference type="ARBA" id="ARBA00001946"/>
    </source>
</evidence>
<name>A0A146GE57_TERSA</name>
<gene>
    <name evidence="16" type="ORF">TSACC_334</name>
</gene>
<dbReference type="EC" id="2.7.4.6" evidence="3"/>
<keyword evidence="5" id="KW-0597">Phosphoprotein</keyword>
<evidence type="ECO:0000256" key="7">
    <source>
        <dbReference type="ARBA" id="ARBA00022723"/>
    </source>
</evidence>
<dbReference type="RefSeq" id="WP_075080838.1">
    <property type="nucleotide sequence ID" value="NZ_BDCO01000003.1"/>
</dbReference>
<dbReference type="AlphaFoldDB" id="A0A146GE57"/>
<comment type="caution">
    <text evidence="16">The sequence shown here is derived from an EMBL/GenBank/DDBJ whole genome shotgun (WGS) entry which is preliminary data.</text>
</comment>
<feature type="binding site" evidence="13">
    <location>
        <position position="102"/>
    </location>
    <ligand>
        <name>ATP</name>
        <dbReference type="ChEBI" id="CHEBI:30616"/>
    </ligand>
</feature>
<dbReference type="GO" id="GO:0046872">
    <property type="term" value="F:metal ion binding"/>
    <property type="evidence" value="ECO:0007669"/>
    <property type="project" value="UniProtKB-KW"/>
</dbReference>
<evidence type="ECO:0000256" key="3">
    <source>
        <dbReference type="ARBA" id="ARBA00012966"/>
    </source>
</evidence>
<evidence type="ECO:0000256" key="14">
    <source>
        <dbReference type="RuleBase" id="RU004011"/>
    </source>
</evidence>
<dbReference type="FunCoup" id="A0A146GE57">
    <property type="interactions" value="508"/>
</dbReference>
<keyword evidence="6" id="KW-0808">Transferase</keyword>
<reference evidence="17" key="1">
    <citation type="journal article" date="2017" name="Genome Announc.">
        <title>Draft Genome Sequence of Terrimicrobium sacchariphilum NM-5T, a Facultative Anaerobic Soil Bacterium of the Class Spartobacteria.</title>
        <authorList>
            <person name="Qiu Y.L."/>
            <person name="Tourlousse D.M."/>
            <person name="Matsuura N."/>
            <person name="Ohashi A."/>
            <person name="Sekiguchi Y."/>
        </authorList>
    </citation>
    <scope>NUCLEOTIDE SEQUENCE [LARGE SCALE GENOMIC DNA]</scope>
    <source>
        <strain evidence="17">NM-5</strain>
    </source>
</reference>
<protein>
    <recommendedName>
        <fullName evidence="4">Nucleoside diphosphate kinase</fullName>
        <ecNumber evidence="3">2.7.4.6</ecNumber>
    </recommendedName>
</protein>
<keyword evidence="9 16" id="KW-0418">Kinase</keyword>
<dbReference type="STRING" id="690879.TSACC_334"/>
<keyword evidence="7" id="KW-0479">Metal-binding</keyword>
<dbReference type="Pfam" id="PF00334">
    <property type="entry name" value="NDK"/>
    <property type="match status" value="1"/>
</dbReference>
<keyword evidence="12" id="KW-0546">Nucleotide metabolism</keyword>
<comment type="cofactor">
    <cofactor evidence="1">
        <name>Mg(2+)</name>
        <dbReference type="ChEBI" id="CHEBI:18420"/>
    </cofactor>
</comment>
<dbReference type="EMBL" id="BDCO01000003">
    <property type="protein sequence ID" value="GAT34974.1"/>
    <property type="molecule type" value="Genomic_DNA"/>
</dbReference>
<evidence type="ECO:0000313" key="16">
    <source>
        <dbReference type="EMBL" id="GAT34974.1"/>
    </source>
</evidence>
<dbReference type="PANTHER" id="PTHR11349">
    <property type="entry name" value="NUCLEOSIDE DIPHOSPHATE KINASE"/>
    <property type="match status" value="1"/>
</dbReference>
<evidence type="ECO:0000256" key="8">
    <source>
        <dbReference type="ARBA" id="ARBA00022741"/>
    </source>
</evidence>
<evidence type="ECO:0000313" key="17">
    <source>
        <dbReference type="Proteomes" id="UP000076023"/>
    </source>
</evidence>
<dbReference type="PROSITE" id="PS51374">
    <property type="entry name" value="NDPK_LIKE"/>
    <property type="match status" value="1"/>
</dbReference>
<evidence type="ECO:0000256" key="5">
    <source>
        <dbReference type="ARBA" id="ARBA00022553"/>
    </source>
</evidence>
<dbReference type="InParanoid" id="A0A146GE57"/>
<dbReference type="NCBIfam" id="NF001908">
    <property type="entry name" value="PRK00668.1"/>
    <property type="match status" value="1"/>
</dbReference>
<dbReference type="GO" id="GO:0006228">
    <property type="term" value="P:UTP biosynthetic process"/>
    <property type="evidence" value="ECO:0007669"/>
    <property type="project" value="InterPro"/>
</dbReference>
<evidence type="ECO:0000256" key="12">
    <source>
        <dbReference type="ARBA" id="ARBA00023080"/>
    </source>
</evidence>
<dbReference type="SMART" id="SM00562">
    <property type="entry name" value="NDK"/>
    <property type="match status" value="1"/>
</dbReference>
<dbReference type="InterPro" id="IPR036850">
    <property type="entry name" value="NDK-like_dom_sf"/>
</dbReference>
<proteinExistence type="inferred from homology"/>
<feature type="domain" description="Nucleoside diphosphate kinase-like" evidence="15">
    <location>
        <begin position="1"/>
        <end position="138"/>
    </location>
</feature>
<keyword evidence="17" id="KW-1185">Reference proteome</keyword>
<organism evidence="16 17">
    <name type="scientific">Terrimicrobium sacchariphilum</name>
    <dbReference type="NCBI Taxonomy" id="690879"/>
    <lineage>
        <taxon>Bacteria</taxon>
        <taxon>Pseudomonadati</taxon>
        <taxon>Verrucomicrobiota</taxon>
        <taxon>Terrimicrobiia</taxon>
        <taxon>Terrimicrobiales</taxon>
        <taxon>Terrimicrobiaceae</taxon>
        <taxon>Terrimicrobium</taxon>
    </lineage>
</organism>
<evidence type="ECO:0000259" key="15">
    <source>
        <dbReference type="SMART" id="SM00562"/>
    </source>
</evidence>
<feature type="binding site" evidence="13">
    <location>
        <position position="57"/>
    </location>
    <ligand>
        <name>ATP</name>
        <dbReference type="ChEBI" id="CHEBI:30616"/>
    </ligand>
</feature>
<dbReference type="FunFam" id="3.30.70.141:FF:000003">
    <property type="entry name" value="Nucleoside diphosphate kinase"/>
    <property type="match status" value="1"/>
</dbReference>
<evidence type="ECO:0000256" key="2">
    <source>
        <dbReference type="ARBA" id="ARBA00008142"/>
    </source>
</evidence>
<dbReference type="OrthoDB" id="9801161at2"/>
<dbReference type="CDD" id="cd04413">
    <property type="entry name" value="NDPk_I"/>
    <property type="match status" value="1"/>
</dbReference>
<evidence type="ECO:0000256" key="9">
    <source>
        <dbReference type="ARBA" id="ARBA00022777"/>
    </source>
</evidence>
<feature type="binding site" evidence="13">
    <location>
        <position position="9"/>
    </location>
    <ligand>
        <name>ATP</name>
        <dbReference type="ChEBI" id="CHEBI:30616"/>
    </ligand>
</feature>
<dbReference type="GO" id="GO:0005524">
    <property type="term" value="F:ATP binding"/>
    <property type="evidence" value="ECO:0007669"/>
    <property type="project" value="UniProtKB-KW"/>
</dbReference>
<dbReference type="GO" id="GO:0004550">
    <property type="term" value="F:nucleoside diphosphate kinase activity"/>
    <property type="evidence" value="ECO:0007669"/>
    <property type="project" value="UniProtKB-EC"/>
</dbReference>
<sequence>MQTSLILLKPDCVTGRKVGEVIKRFEEAGFQIRGCKLFRLSSEILNEHYAHLASKPFFPEIVAFMQSSPVVGLAVAGDNAVDRVRTLLGPTDSKKADKGTIRGDFGVDVMVNVAHASDSAENAEIELKRFFKDEELFDYAMSYTTKP</sequence>
<dbReference type="GO" id="GO:0006241">
    <property type="term" value="P:CTP biosynthetic process"/>
    <property type="evidence" value="ECO:0007669"/>
    <property type="project" value="InterPro"/>
</dbReference>
<evidence type="ECO:0000256" key="13">
    <source>
        <dbReference type="PROSITE-ProRule" id="PRU00706"/>
    </source>
</evidence>